<evidence type="ECO:0000313" key="1">
    <source>
        <dbReference type="EMBL" id="KAI9507237.1"/>
    </source>
</evidence>
<dbReference type="EMBL" id="JAGFNK010000134">
    <property type="protein sequence ID" value="KAI9507237.1"/>
    <property type="molecule type" value="Genomic_DNA"/>
</dbReference>
<accession>A0ACC0U813</accession>
<sequence length="199" mass="21658">MSSIQRSRNNRKRERPQWLTQQTGPLHAGQSHNHSQPTGLLWEAVNQRVGDPNTIKINAEGPSQAVGLIPGVVPTASKTHQSPQGVRGTGSRYGQPTPSQSSQGSNVMACGPQPQAMNPLLPRHLAGPQQVMPASRPQGQGGNTCCIRDRCNGPLSSYGSGAGTETSTMFHTNPFRNRNQLMRCGQPNSDPHWSYRHRR</sequence>
<evidence type="ECO:0000313" key="2">
    <source>
        <dbReference type="Proteomes" id="UP001207468"/>
    </source>
</evidence>
<name>A0ACC0U813_9AGAM</name>
<gene>
    <name evidence="1" type="ORF">F5148DRAFT_142639</name>
</gene>
<proteinExistence type="predicted"/>
<reference evidence="1" key="1">
    <citation type="submission" date="2021-03" db="EMBL/GenBank/DDBJ databases">
        <title>Evolutionary priming and transition to the ectomycorrhizal habit in an iconic lineage of mushroom-forming fungi: is preadaptation a requirement?</title>
        <authorList>
            <consortium name="DOE Joint Genome Institute"/>
            <person name="Looney B.P."/>
            <person name="Miyauchi S."/>
            <person name="Morin E."/>
            <person name="Drula E."/>
            <person name="Courty P.E."/>
            <person name="Chicoki N."/>
            <person name="Fauchery L."/>
            <person name="Kohler A."/>
            <person name="Kuo A."/>
            <person name="LaButti K."/>
            <person name="Pangilinan J."/>
            <person name="Lipzen A."/>
            <person name="Riley R."/>
            <person name="Andreopoulos W."/>
            <person name="He G."/>
            <person name="Johnson J."/>
            <person name="Barry K.W."/>
            <person name="Grigoriev I.V."/>
            <person name="Nagy L."/>
            <person name="Hibbett D."/>
            <person name="Henrissat B."/>
            <person name="Matheny P.B."/>
            <person name="Labbe J."/>
            <person name="Martin A.F."/>
        </authorList>
    </citation>
    <scope>NUCLEOTIDE SEQUENCE</scope>
    <source>
        <strain evidence="1">BPL698</strain>
    </source>
</reference>
<keyword evidence="2" id="KW-1185">Reference proteome</keyword>
<comment type="caution">
    <text evidence="1">The sequence shown here is derived from an EMBL/GenBank/DDBJ whole genome shotgun (WGS) entry which is preliminary data.</text>
</comment>
<organism evidence="1 2">
    <name type="scientific">Russula earlei</name>
    <dbReference type="NCBI Taxonomy" id="71964"/>
    <lineage>
        <taxon>Eukaryota</taxon>
        <taxon>Fungi</taxon>
        <taxon>Dikarya</taxon>
        <taxon>Basidiomycota</taxon>
        <taxon>Agaricomycotina</taxon>
        <taxon>Agaricomycetes</taxon>
        <taxon>Russulales</taxon>
        <taxon>Russulaceae</taxon>
        <taxon>Russula</taxon>
    </lineage>
</organism>
<protein>
    <submittedName>
        <fullName evidence="1">Uncharacterized protein</fullName>
    </submittedName>
</protein>
<dbReference type="Proteomes" id="UP001207468">
    <property type="component" value="Unassembled WGS sequence"/>
</dbReference>